<proteinExistence type="predicted"/>
<dbReference type="EMBL" id="CP050531">
    <property type="protein sequence ID" value="QMV45903.1"/>
    <property type="molecule type" value="Genomic_DNA"/>
</dbReference>
<protein>
    <submittedName>
        <fullName evidence="1">Uncharacterized protein</fullName>
    </submittedName>
</protein>
<gene>
    <name evidence="1" type="ORF">HC358_02145</name>
</gene>
<accession>A0A7G5C9L9</accession>
<dbReference type="RefSeq" id="WP_182159726.1">
    <property type="nucleotide sequence ID" value="NZ_CP050531.1"/>
</dbReference>
<reference evidence="1" key="1">
    <citation type="journal article" date="2020" name="Mol. Biol. Evol.">
        <title>Life and death of selfish genes: comparative genomics reveals the dynamic evolution of cytoplasmic incompatibility.</title>
        <authorList>
            <person name="Martinez J."/>
            <person name="Klasson L."/>
            <person name="Welch J."/>
            <person name="Jiggins F.M."/>
        </authorList>
    </citation>
    <scope>NUCLEOTIDE SEQUENCE [LARGE SCALE GENOMIC DNA]</scope>
    <source>
        <strain evidence="1">WStv</strain>
    </source>
</reference>
<organism evidence="1 2">
    <name type="scientific">Wolbachia pipientis</name>
    <dbReference type="NCBI Taxonomy" id="955"/>
    <lineage>
        <taxon>Bacteria</taxon>
        <taxon>Pseudomonadati</taxon>
        <taxon>Pseudomonadota</taxon>
        <taxon>Alphaproteobacteria</taxon>
        <taxon>Rickettsiales</taxon>
        <taxon>Anaplasmataceae</taxon>
        <taxon>Wolbachieae</taxon>
        <taxon>Wolbachia</taxon>
    </lineage>
</organism>
<name>A0A7G5C9L9_WOLPI</name>
<sequence length="193" mass="22961">MLNDIYCHTPAHKAEIRKEILDIHGEFQQLTEADFYPEHRKRKESSEYRKVHQEIISKHNAGYVVCGVTESILSDPEKKKDKAINYYQATQMELHHHHIEWALANAIDVDKFNKLLKVHLARLHPECQMYKTFMDQATILAWIDHHPHNLMPLCDVHHRHKYYGIHKVSYPNWTAANLYRDDFIKSIQERISE</sequence>
<evidence type="ECO:0000313" key="1">
    <source>
        <dbReference type="EMBL" id="QMV45903.1"/>
    </source>
</evidence>
<dbReference type="AlphaFoldDB" id="A0A7G5C9L9"/>
<evidence type="ECO:0000313" key="2">
    <source>
        <dbReference type="Proteomes" id="UP000515744"/>
    </source>
</evidence>
<dbReference type="Proteomes" id="UP000515744">
    <property type="component" value="Chromosome"/>
</dbReference>